<name>A0AC58LDZ7_CASCN</name>
<gene>
    <name evidence="2" type="primary">Otoa</name>
</gene>
<keyword evidence="1" id="KW-1185">Reference proteome</keyword>
<dbReference type="Proteomes" id="UP001732720">
    <property type="component" value="Chromosome 17"/>
</dbReference>
<accession>A0AC58LDZ7</accession>
<protein>
    <submittedName>
        <fullName evidence="2">Otoancorin</fullName>
    </submittedName>
</protein>
<evidence type="ECO:0000313" key="1">
    <source>
        <dbReference type="Proteomes" id="UP001732720"/>
    </source>
</evidence>
<organism evidence="1 2">
    <name type="scientific">Castor canadensis</name>
    <name type="common">American beaver</name>
    <dbReference type="NCBI Taxonomy" id="51338"/>
    <lineage>
        <taxon>Eukaryota</taxon>
        <taxon>Metazoa</taxon>
        <taxon>Chordata</taxon>
        <taxon>Craniata</taxon>
        <taxon>Vertebrata</taxon>
        <taxon>Euteleostomi</taxon>
        <taxon>Mammalia</taxon>
        <taxon>Eutheria</taxon>
        <taxon>Euarchontoglires</taxon>
        <taxon>Glires</taxon>
        <taxon>Rodentia</taxon>
        <taxon>Castorimorpha</taxon>
        <taxon>Castoridae</taxon>
        <taxon>Castor</taxon>
    </lineage>
</organism>
<sequence length="1182" mass="130168">MCEKPTTYSLLLVLFLSHMVASQSAPSSRRDLHPLLQNMAEEIIAGRYLNALLDLIRFQSSHLWTADLSHRVLAYLNSRNVAFTVPSLKAAMESHLEQHLYQPQRLLQTLRDTNVQQFSTAMTSLLEDRQARMDLTDMVIDVAELREQAWRIPGVNRSLFLATLERCFQVLSSLECVQVLGLLLRGSSGSFLQPDVAERLPCDLPQDAFKNLSAVFKELYDQTPAQVQTALYSWMTGTLRASSNKTTDDSISWVSAENLWILGRYMVHLSFEEITKISPGEMGLFISYDNATKQLDTVHDMTPELARAFLERIGSSSFDMRNTSTIHRLGLLVCFYDDLEVLDSVLAQVLLHQMMKCSRLRGFQAAVQKLKAELLDIATENETLNKTLGSLSDAVVGLTYSQLESLSPEAVHSAISTLNQVSGWAKSQVIILSAKYLAHEKVLSFSSVGQMGALLAGVSAQAFYSMDRKDLSQVLKRSVSQHMSRLSPVQQQAVLSKLMEAGDPPSGILEIPGPFFKEVSLFELRREPHFNATVLKGKDLRRSQALFLYEFLSETTGRPEQLLSAGQLVKGVTCTHIDTMGTNSSLALFQYLENNLSLLSLDQVNCLAWKYWEFSRSSMPPFLLAALPARFLASVPSSRCVPFLVSLGKSHLDALVLDSHKRSLVLRKVQQCLGDAVVDEYTVDILGNLLCHLPVTIIERGISPRAWATALHGLRGCVNLSPEQKAAIRHRILEQYGPPQDWTAETTKDLGPFLVIFSGDELHSIATKFPDVLQQTASDMAGMLLPKELLQAVFESVRNSSDGGPSFAPTPGCLGVVAPSFDDIFKLAEANVCWAPKDLLCMEEGTFTRTVELLGKVRGFNQPQLMALKEKAIQVWDVPPCWREHHIVSLGRIALALNETELEQLDLSSIDTVASLGQQTGWTPGQAKSILQTFLKESGYGVQDLKSFHLVGLGATLCAMNTTEIPLINISEFRVVVARIGTLPCSTHVLAEFKRKAEVAFGDPTEWTSSVLQELGTIAAGLTKAELRVLHKDLMPYFQPSAIKCLPDEIFKELSEEQIASLGPQNAAAVTQAQRRLLSTSQLQSLQWALDGAKSRSWQGAPASASPTRTSSAGCPAGEKDAPAPGPAPFSIPAPVPYLRSTWPEGELPLPVGHAPSSDHAHRSRPERPPPGNTGLAARCYF</sequence>
<reference evidence="2" key="1">
    <citation type="submission" date="2025-08" db="UniProtKB">
        <authorList>
            <consortium name="RefSeq"/>
        </authorList>
    </citation>
    <scope>IDENTIFICATION</scope>
</reference>
<proteinExistence type="predicted"/>
<evidence type="ECO:0000313" key="2">
    <source>
        <dbReference type="RefSeq" id="XP_073915386.1"/>
    </source>
</evidence>
<dbReference type="RefSeq" id="XP_073915386.1">
    <property type="nucleotide sequence ID" value="XM_074059285.1"/>
</dbReference>